<evidence type="ECO:0000259" key="2">
    <source>
        <dbReference type="PROSITE" id="PS50937"/>
    </source>
</evidence>
<dbReference type="GO" id="GO:0003677">
    <property type="term" value="F:DNA binding"/>
    <property type="evidence" value="ECO:0007669"/>
    <property type="project" value="UniProtKB-KW"/>
</dbReference>
<dbReference type="InterPro" id="IPR009061">
    <property type="entry name" value="DNA-bd_dom_put_sf"/>
</dbReference>
<dbReference type="Proteomes" id="UP000077519">
    <property type="component" value="Unassembled WGS sequence"/>
</dbReference>
<dbReference type="PRINTS" id="PR00040">
    <property type="entry name" value="HTHMERR"/>
</dbReference>
<dbReference type="SUPFAM" id="SSF46955">
    <property type="entry name" value="Putative DNA-binding domain"/>
    <property type="match status" value="1"/>
</dbReference>
<dbReference type="Gene3D" id="1.10.1660.10">
    <property type="match status" value="1"/>
</dbReference>
<keyword evidence="4" id="KW-1185">Reference proteome</keyword>
<dbReference type="InterPro" id="IPR047057">
    <property type="entry name" value="MerR_fam"/>
</dbReference>
<reference evidence="3 4" key="1">
    <citation type="submission" date="2016-03" db="EMBL/GenBank/DDBJ databases">
        <title>Genome sequence of Rhodococcus kyotonensis KB10.</title>
        <authorList>
            <person name="Jeong H."/>
            <person name="Hong C.E."/>
            <person name="Jo S.H."/>
            <person name="Park J.M."/>
        </authorList>
    </citation>
    <scope>NUCLEOTIDE SEQUENCE [LARGE SCALE GENOMIC DNA]</scope>
    <source>
        <strain evidence="3 4">KB10</strain>
    </source>
</reference>
<dbReference type="Pfam" id="PF13411">
    <property type="entry name" value="MerR_1"/>
    <property type="match status" value="1"/>
</dbReference>
<feature type="domain" description="HTH merR-type" evidence="2">
    <location>
        <begin position="3"/>
        <end position="71"/>
    </location>
</feature>
<evidence type="ECO:0000313" key="4">
    <source>
        <dbReference type="Proteomes" id="UP000077519"/>
    </source>
</evidence>
<name>A0A177Y986_9NOCA</name>
<proteinExistence type="predicted"/>
<comment type="caution">
    <text evidence="3">The sequence shown here is derived from an EMBL/GenBank/DDBJ whole genome shotgun (WGS) entry which is preliminary data.</text>
</comment>
<protein>
    <submittedName>
        <fullName evidence="3">MerR family transcriptional regulator</fullName>
    </submittedName>
</protein>
<dbReference type="PANTHER" id="PTHR30204">
    <property type="entry name" value="REDOX-CYCLING DRUG-SENSING TRANSCRIPTIONAL ACTIVATOR SOXR"/>
    <property type="match status" value="1"/>
</dbReference>
<keyword evidence="1" id="KW-0238">DNA-binding</keyword>
<evidence type="ECO:0000313" key="3">
    <source>
        <dbReference type="EMBL" id="OAK52053.1"/>
    </source>
</evidence>
<organism evidence="3 4">
    <name type="scientific">Rhodococcoides kyotonense</name>
    <dbReference type="NCBI Taxonomy" id="398843"/>
    <lineage>
        <taxon>Bacteria</taxon>
        <taxon>Bacillati</taxon>
        <taxon>Actinomycetota</taxon>
        <taxon>Actinomycetes</taxon>
        <taxon>Mycobacteriales</taxon>
        <taxon>Nocardiaceae</taxon>
        <taxon>Rhodococcoides</taxon>
    </lineage>
</organism>
<dbReference type="PROSITE" id="PS50937">
    <property type="entry name" value="HTH_MERR_2"/>
    <property type="match status" value="1"/>
</dbReference>
<dbReference type="InterPro" id="IPR000551">
    <property type="entry name" value="MerR-type_HTH_dom"/>
</dbReference>
<dbReference type="AlphaFoldDB" id="A0A177Y986"/>
<dbReference type="RefSeq" id="WP_068429552.1">
    <property type="nucleotide sequence ID" value="NZ_LVHI01000028.1"/>
</dbReference>
<sequence length="247" mass="26935">MIEYRVDDLARRAGVSVRNVRVYQDRGLLPPPRREGRTGWYNESHLARLSLISSMLDRGYTFATISELLTAAQYGMRVEDVLTGVKSVGSDVRHLSRADMDAMFAGAISDADLHRGVELGVIAADGDAYRIDNPLLVEAARLLAEAGIPVAQMLDEAEGVRRDLDDVAGRFVALITDRFVSDGQDPFDTDARTVADVAELVNRLSPLAHRTVTALFAEAMDRRITLTMEDIVTKFGESAGPADGQAS</sequence>
<gene>
    <name evidence="3" type="ORF">A3K89_25175</name>
</gene>
<dbReference type="PANTHER" id="PTHR30204:SF93">
    <property type="entry name" value="HTH MERR-TYPE DOMAIN-CONTAINING PROTEIN"/>
    <property type="match status" value="1"/>
</dbReference>
<dbReference type="EMBL" id="LVHI01000028">
    <property type="protein sequence ID" value="OAK52053.1"/>
    <property type="molecule type" value="Genomic_DNA"/>
</dbReference>
<dbReference type="GO" id="GO:0003700">
    <property type="term" value="F:DNA-binding transcription factor activity"/>
    <property type="evidence" value="ECO:0007669"/>
    <property type="project" value="InterPro"/>
</dbReference>
<evidence type="ECO:0000256" key="1">
    <source>
        <dbReference type="ARBA" id="ARBA00023125"/>
    </source>
</evidence>
<dbReference type="SMART" id="SM00422">
    <property type="entry name" value="HTH_MERR"/>
    <property type="match status" value="1"/>
</dbReference>
<accession>A0A177Y986</accession>